<name>D3T8Y9_THEIA</name>
<evidence type="ECO:0000256" key="2">
    <source>
        <dbReference type="ARBA" id="ARBA00004065"/>
    </source>
</evidence>
<dbReference type="HOGENOM" id="CLU_030894_6_2_9"/>
<dbReference type="InterPro" id="IPR036397">
    <property type="entry name" value="RNaseH_sf"/>
</dbReference>
<dbReference type="InterPro" id="IPR012337">
    <property type="entry name" value="RNaseH-like_sf"/>
</dbReference>
<comment type="catalytic activity">
    <reaction evidence="1 11">
        <text>Endonucleolytic cleavage to 5'-phosphomonoester.</text>
        <dbReference type="EC" id="3.1.26.4"/>
    </reaction>
</comment>
<dbReference type="Gene3D" id="3.30.420.10">
    <property type="entry name" value="Ribonuclease H-like superfamily/Ribonuclease H"/>
    <property type="match status" value="1"/>
</dbReference>
<evidence type="ECO:0000256" key="1">
    <source>
        <dbReference type="ARBA" id="ARBA00000077"/>
    </source>
</evidence>
<dbReference type="GO" id="GO:0004523">
    <property type="term" value="F:RNA-DNA hybrid ribonuclease activity"/>
    <property type="evidence" value="ECO:0007669"/>
    <property type="project" value="UniProtKB-UniRule"/>
</dbReference>
<comment type="cofactor">
    <cofactor evidence="11">
        <name>Mg(2+)</name>
        <dbReference type="ChEBI" id="CHEBI:18420"/>
    </cofactor>
    <text evidence="11">Binds 1 Mg(2+) ion per subunit. May bind a second metal ion at a regulatory site, or after substrate binding.</text>
</comment>
<dbReference type="OrthoDB" id="7845843at2"/>
<evidence type="ECO:0000256" key="11">
    <source>
        <dbReference type="HAMAP-Rule" id="MF_00042"/>
    </source>
</evidence>
<feature type="binding site" evidence="11">
    <location>
        <position position="138"/>
    </location>
    <ligand>
        <name>Mg(2+)</name>
        <dbReference type="ChEBI" id="CHEBI:18420"/>
        <label>2</label>
    </ligand>
</feature>
<protein>
    <recommendedName>
        <fullName evidence="5 11">Ribonuclease H</fullName>
        <shortName evidence="11">RNase H</shortName>
        <ecNumber evidence="5 11">3.1.26.4</ecNumber>
    </recommendedName>
</protein>
<comment type="function">
    <text evidence="2 11">Endonuclease that specifically degrades the RNA of RNA-DNA hybrids.</text>
</comment>
<dbReference type="EC" id="3.1.26.4" evidence="5 11"/>
<evidence type="ECO:0000256" key="3">
    <source>
        <dbReference type="ARBA" id="ARBA00005300"/>
    </source>
</evidence>
<dbReference type="InterPro" id="IPR022892">
    <property type="entry name" value="RNaseHI"/>
</dbReference>
<dbReference type="PANTHER" id="PTHR10642">
    <property type="entry name" value="RIBONUCLEASE H1"/>
    <property type="match status" value="1"/>
</dbReference>
<keyword evidence="10 11" id="KW-0460">Magnesium</keyword>
<feature type="binding site" evidence="11">
    <location>
        <position position="13"/>
    </location>
    <ligand>
        <name>Mg(2+)</name>
        <dbReference type="ChEBI" id="CHEBI:18420"/>
        <label>1</label>
    </ligand>
</feature>
<evidence type="ECO:0000256" key="8">
    <source>
        <dbReference type="ARBA" id="ARBA00022759"/>
    </source>
</evidence>
<evidence type="ECO:0000256" key="7">
    <source>
        <dbReference type="ARBA" id="ARBA00022723"/>
    </source>
</evidence>
<organism evidence="13 14">
    <name type="scientific">Thermoanaerobacter italicus (strain DSM 9252 / Ab9)</name>
    <dbReference type="NCBI Taxonomy" id="580331"/>
    <lineage>
        <taxon>Bacteria</taxon>
        <taxon>Bacillati</taxon>
        <taxon>Bacillota</taxon>
        <taxon>Clostridia</taxon>
        <taxon>Thermoanaerobacterales</taxon>
        <taxon>Thermoanaerobacteraceae</taxon>
        <taxon>Thermoanaerobacter</taxon>
    </lineage>
</organism>
<keyword evidence="11" id="KW-0963">Cytoplasm</keyword>
<dbReference type="GO" id="GO:0005737">
    <property type="term" value="C:cytoplasm"/>
    <property type="evidence" value="ECO:0007669"/>
    <property type="project" value="UniProtKB-SubCell"/>
</dbReference>
<proteinExistence type="inferred from homology"/>
<accession>D3T8Y9</accession>
<dbReference type="EMBL" id="CP001936">
    <property type="protein sequence ID" value="ADD02421.1"/>
    <property type="molecule type" value="Genomic_DNA"/>
</dbReference>
<evidence type="ECO:0000256" key="4">
    <source>
        <dbReference type="ARBA" id="ARBA00011245"/>
    </source>
</evidence>
<evidence type="ECO:0000313" key="13">
    <source>
        <dbReference type="EMBL" id="ADD02421.1"/>
    </source>
</evidence>
<dbReference type="CDD" id="cd09278">
    <property type="entry name" value="RNase_HI_prokaryote_like"/>
    <property type="match status" value="1"/>
</dbReference>
<feature type="binding site" evidence="11">
    <location>
        <position position="51"/>
    </location>
    <ligand>
        <name>Mg(2+)</name>
        <dbReference type="ChEBI" id="CHEBI:18420"/>
        <label>1</label>
    </ligand>
</feature>
<keyword evidence="6 11" id="KW-0540">Nuclease</keyword>
<evidence type="ECO:0000256" key="10">
    <source>
        <dbReference type="ARBA" id="ARBA00022842"/>
    </source>
</evidence>
<feature type="binding site" evidence="11">
    <location>
        <position position="13"/>
    </location>
    <ligand>
        <name>Mg(2+)</name>
        <dbReference type="ChEBI" id="CHEBI:18420"/>
        <label>2</label>
    </ligand>
</feature>
<evidence type="ECO:0000256" key="5">
    <source>
        <dbReference type="ARBA" id="ARBA00012180"/>
    </source>
</evidence>
<comment type="similarity">
    <text evidence="3 11">Belongs to the RNase H family.</text>
</comment>
<evidence type="ECO:0000256" key="9">
    <source>
        <dbReference type="ARBA" id="ARBA00022801"/>
    </source>
</evidence>
<dbReference type="Pfam" id="PF00075">
    <property type="entry name" value="RNase_H"/>
    <property type="match status" value="1"/>
</dbReference>
<keyword evidence="9 11" id="KW-0378">Hydrolase</keyword>
<reference evidence="13" key="1">
    <citation type="submission" date="2010-02" db="EMBL/GenBank/DDBJ databases">
        <title>Complete sequence of Thermoanaerobacter italicus Ab9.</title>
        <authorList>
            <consortium name="US DOE Joint Genome Institute"/>
            <person name="Lucas S."/>
            <person name="Copeland A."/>
            <person name="Lapidus A."/>
            <person name="Cheng J.-F."/>
            <person name="Bruce D."/>
            <person name="Goodwin L."/>
            <person name="Pitluck S."/>
            <person name="Chertkov O."/>
            <person name="Detter J.C."/>
            <person name="Han C."/>
            <person name="Tapia R."/>
            <person name="Land M."/>
            <person name="Hauser L."/>
            <person name="Kyrpides N."/>
            <person name="Mikhailova N."/>
            <person name="Hemme C.L."/>
            <person name="Woyke T."/>
        </authorList>
    </citation>
    <scope>NUCLEOTIDE SEQUENCE [LARGE SCALE GENOMIC DNA]</scope>
    <source>
        <strain evidence="13">Ab9</strain>
    </source>
</reference>
<keyword evidence="7 11" id="KW-0479">Metal-binding</keyword>
<keyword evidence="14" id="KW-1185">Reference proteome</keyword>
<dbReference type="FunFam" id="3.30.420.10:FF:000089">
    <property type="entry name" value="Ribonuclease H"/>
    <property type="match status" value="1"/>
</dbReference>
<dbReference type="KEGG" id="tit:Thit_1157"/>
<dbReference type="eggNOG" id="COG0328">
    <property type="taxonomic scope" value="Bacteria"/>
</dbReference>
<dbReference type="NCBIfam" id="NF001236">
    <property type="entry name" value="PRK00203.1"/>
    <property type="match status" value="1"/>
</dbReference>
<keyword evidence="8 11" id="KW-0255">Endonuclease</keyword>
<dbReference type="SUPFAM" id="SSF53098">
    <property type="entry name" value="Ribonuclease H-like"/>
    <property type="match status" value="1"/>
</dbReference>
<comment type="subcellular location">
    <subcellularLocation>
        <location evidence="11">Cytoplasm</location>
    </subcellularLocation>
</comment>
<evidence type="ECO:0000313" key="14">
    <source>
        <dbReference type="Proteomes" id="UP000001552"/>
    </source>
</evidence>
<dbReference type="HAMAP" id="MF_00042">
    <property type="entry name" value="RNase_H"/>
    <property type="match status" value="1"/>
</dbReference>
<dbReference type="InterPro" id="IPR050092">
    <property type="entry name" value="RNase_H"/>
</dbReference>
<dbReference type="AlphaFoldDB" id="D3T8Y9"/>
<dbReference type="InterPro" id="IPR002156">
    <property type="entry name" value="RNaseH_domain"/>
</dbReference>
<sequence length="152" mass="17525">MENNIDIVEIYTDGACSGNPGPGGWAAVLLYKEARKEISGFEENTTNNRMELKAVIEALKALKRPCKVNLYSDSSYVINAFKEGWLEKWQKNNWLKSDKTPVENQELWKELLEVSKRHQINWIKVKGHAGDEFNNLCDRLATEQIKRNTKKL</sequence>
<evidence type="ECO:0000259" key="12">
    <source>
        <dbReference type="PROSITE" id="PS50879"/>
    </source>
</evidence>
<gene>
    <name evidence="11" type="primary">rnhA</name>
    <name evidence="13" type="ordered locus">Thit_1157</name>
</gene>
<dbReference type="Proteomes" id="UP000001552">
    <property type="component" value="Chromosome"/>
</dbReference>
<dbReference type="GO" id="GO:0003676">
    <property type="term" value="F:nucleic acid binding"/>
    <property type="evidence" value="ECO:0007669"/>
    <property type="project" value="InterPro"/>
</dbReference>
<evidence type="ECO:0000256" key="6">
    <source>
        <dbReference type="ARBA" id="ARBA00022722"/>
    </source>
</evidence>
<dbReference type="GO" id="GO:0000287">
    <property type="term" value="F:magnesium ion binding"/>
    <property type="evidence" value="ECO:0007669"/>
    <property type="project" value="UniProtKB-UniRule"/>
</dbReference>
<comment type="subunit">
    <text evidence="4 11">Monomer.</text>
</comment>
<feature type="binding site" evidence="11">
    <location>
        <position position="73"/>
    </location>
    <ligand>
        <name>Mg(2+)</name>
        <dbReference type="ChEBI" id="CHEBI:18420"/>
        <label>1</label>
    </ligand>
</feature>
<dbReference type="RefSeq" id="WP_012995216.1">
    <property type="nucleotide sequence ID" value="NC_013921.1"/>
</dbReference>
<dbReference type="PROSITE" id="PS50879">
    <property type="entry name" value="RNASE_H_1"/>
    <property type="match status" value="1"/>
</dbReference>
<dbReference type="PANTHER" id="PTHR10642:SF26">
    <property type="entry name" value="RIBONUCLEASE H1"/>
    <property type="match status" value="1"/>
</dbReference>
<feature type="domain" description="RNase H type-1" evidence="12">
    <location>
        <begin position="4"/>
        <end position="146"/>
    </location>
</feature>
<dbReference type="GO" id="GO:0043137">
    <property type="term" value="P:DNA replication, removal of RNA primer"/>
    <property type="evidence" value="ECO:0007669"/>
    <property type="project" value="TreeGrafter"/>
</dbReference>